<dbReference type="Proteomes" id="UP000188947">
    <property type="component" value="Unassembled WGS sequence"/>
</dbReference>
<protein>
    <recommendedName>
        <fullName evidence="3">N-acetyltransferase domain-containing protein</fullName>
    </recommendedName>
</protein>
<dbReference type="EMBL" id="MPOG01000011">
    <property type="protein sequence ID" value="OOH95146.1"/>
    <property type="molecule type" value="Genomic_DNA"/>
</dbReference>
<accession>A0A1T3IJM3</accession>
<name>A0A1T3IJM3_ELIME</name>
<dbReference type="Gene3D" id="3.40.630.30">
    <property type="match status" value="1"/>
</dbReference>
<dbReference type="eggNOG" id="COG0456">
    <property type="taxonomic scope" value="Bacteria"/>
</dbReference>
<evidence type="ECO:0000313" key="1">
    <source>
        <dbReference type="EMBL" id="OOH95146.1"/>
    </source>
</evidence>
<dbReference type="OrthoDB" id="660843at2"/>
<dbReference type="AlphaFoldDB" id="A0A1T3IJM3"/>
<sequence length="171" mass="19844">MDITSKFIIGSEEGIRQLFFLKNAQIRGMYENVASADELDHYLSEQLNHREAINDLNDLSTQLIVLFVGDEPAGYTILKNSFQRPEVLEGKKALHYSTFYILPEHDHPETRQSLWKKCLSATRTYEEAYWTETLQSDPLIPFFEECGFVIHEKSVMPPFQQPSVILIKYNP</sequence>
<dbReference type="SUPFAM" id="SSF55729">
    <property type="entry name" value="Acyl-CoA N-acyltransferases (Nat)"/>
    <property type="match status" value="1"/>
</dbReference>
<comment type="caution">
    <text evidence="1">The sequence shown here is derived from an EMBL/GenBank/DDBJ whole genome shotgun (WGS) entry which is preliminary data.</text>
</comment>
<gene>
    <name evidence="1" type="ORF">BMF97_09895</name>
</gene>
<dbReference type="InterPro" id="IPR016181">
    <property type="entry name" value="Acyl_CoA_acyltransferase"/>
</dbReference>
<organism evidence="1 2">
    <name type="scientific">Elizabethkingia meningoseptica</name>
    <name type="common">Chryseobacterium meningosepticum</name>
    <dbReference type="NCBI Taxonomy" id="238"/>
    <lineage>
        <taxon>Bacteria</taxon>
        <taxon>Pseudomonadati</taxon>
        <taxon>Bacteroidota</taxon>
        <taxon>Flavobacteriia</taxon>
        <taxon>Flavobacteriales</taxon>
        <taxon>Weeksellaceae</taxon>
        <taxon>Elizabethkingia</taxon>
    </lineage>
</organism>
<evidence type="ECO:0008006" key="3">
    <source>
        <dbReference type="Google" id="ProtNLM"/>
    </source>
</evidence>
<dbReference type="RefSeq" id="WP_070904183.1">
    <property type="nucleotide sequence ID" value="NZ_CP016378.1"/>
</dbReference>
<evidence type="ECO:0000313" key="2">
    <source>
        <dbReference type="Proteomes" id="UP000188947"/>
    </source>
</evidence>
<keyword evidence="2" id="KW-1185">Reference proteome</keyword>
<reference evidence="1 2" key="1">
    <citation type="submission" date="2016-11" db="EMBL/GenBank/DDBJ databases">
        <title>Genome sequence and comparative genomic analysis of clinical strain Elizabethkingia meningoseptica 61421 PRCM.</title>
        <authorList>
            <person name="Wang M."/>
            <person name="Hu S."/>
            <person name="Cao L."/>
            <person name="Jiang T."/>
            <person name="Zhou Y."/>
            <person name="Ming D."/>
        </authorList>
    </citation>
    <scope>NUCLEOTIDE SEQUENCE [LARGE SCALE GENOMIC DNA]</scope>
    <source>
        <strain evidence="1 2">61421 PRCM</strain>
    </source>
</reference>
<proteinExistence type="predicted"/>